<comment type="similarity">
    <text evidence="2">Belongs to the peptidase S26 family. IMP2 subfamily.</text>
</comment>
<dbReference type="InterPro" id="IPR019757">
    <property type="entry name" value="Pept_S26A_signal_pept_1_Lys-AS"/>
</dbReference>
<keyword evidence="8" id="KW-1133">Transmembrane helix</keyword>
<dbReference type="Pfam" id="PF10502">
    <property type="entry name" value="Peptidase_S26"/>
    <property type="match status" value="2"/>
</dbReference>
<feature type="compositionally biased region" description="Basic and acidic residues" evidence="12">
    <location>
        <begin position="32"/>
        <end position="63"/>
    </location>
</feature>
<feature type="active site" evidence="11">
    <location>
        <position position="207"/>
    </location>
</feature>
<evidence type="ECO:0000256" key="1">
    <source>
        <dbReference type="ARBA" id="ARBA00004434"/>
    </source>
</evidence>
<dbReference type="AlphaFoldDB" id="A0A3S3QY08"/>
<keyword evidence="6" id="KW-0999">Mitochondrion inner membrane</keyword>
<keyword evidence="5" id="KW-0812">Transmembrane</keyword>
<organism evidence="14 15">
    <name type="scientific">Cinnamomum micranthum f. kanehirae</name>
    <dbReference type="NCBI Taxonomy" id="337451"/>
    <lineage>
        <taxon>Eukaryota</taxon>
        <taxon>Viridiplantae</taxon>
        <taxon>Streptophyta</taxon>
        <taxon>Embryophyta</taxon>
        <taxon>Tracheophyta</taxon>
        <taxon>Spermatophyta</taxon>
        <taxon>Magnoliopsida</taxon>
        <taxon>Magnoliidae</taxon>
        <taxon>Laurales</taxon>
        <taxon>Lauraceae</taxon>
        <taxon>Cinnamomum</taxon>
    </lineage>
</organism>
<dbReference type="GO" id="GO:0004252">
    <property type="term" value="F:serine-type endopeptidase activity"/>
    <property type="evidence" value="ECO:0007669"/>
    <property type="project" value="InterPro"/>
</dbReference>
<dbReference type="PROSITE" id="PS00760">
    <property type="entry name" value="SPASE_I_2"/>
    <property type="match status" value="1"/>
</dbReference>
<keyword evidence="7" id="KW-0378">Hydrolase</keyword>
<name>A0A3S3QY08_9MAGN</name>
<protein>
    <recommendedName>
        <fullName evidence="3">Mitochondrial inner membrane protease subunit 2</fullName>
    </recommendedName>
</protein>
<dbReference type="Gene3D" id="2.10.109.10">
    <property type="entry name" value="Umud Fragment, subunit A"/>
    <property type="match status" value="1"/>
</dbReference>
<feature type="domain" description="Peptidase S26" evidence="13">
    <location>
        <begin position="131"/>
        <end position="220"/>
    </location>
</feature>
<feature type="active site" evidence="11">
    <location>
        <position position="154"/>
    </location>
</feature>
<dbReference type="EMBL" id="QPKB01000008">
    <property type="protein sequence ID" value="RWR91504.1"/>
    <property type="molecule type" value="Genomic_DNA"/>
</dbReference>
<keyword evidence="15" id="KW-1185">Reference proteome</keyword>
<evidence type="ECO:0000256" key="7">
    <source>
        <dbReference type="ARBA" id="ARBA00022801"/>
    </source>
</evidence>
<comment type="subcellular location">
    <subcellularLocation>
        <location evidence="1">Mitochondrion inner membrane</location>
        <topology evidence="1">Single-pass membrane protein</topology>
    </subcellularLocation>
</comment>
<evidence type="ECO:0000256" key="12">
    <source>
        <dbReference type="SAM" id="MobiDB-lite"/>
    </source>
</evidence>
<evidence type="ECO:0000313" key="15">
    <source>
        <dbReference type="Proteomes" id="UP000283530"/>
    </source>
</evidence>
<dbReference type="InterPro" id="IPR036286">
    <property type="entry name" value="LexA/Signal_pep-like_sf"/>
</dbReference>
<keyword evidence="9" id="KW-0496">Mitochondrion</keyword>
<sequence>MICRGGAGRGGMWPSLVYAGASGRCRFKPKAEMGRERNEEGKQWGREMEREREREREGTEGRRGIRRRLGPEPVVKESTPTLRSLSTQRLLLKSSALPSDDHIFPLTCITFCGTSNMGTLGFLWSFTRASVTGALFGVTISDRYASIVPVRGLSMYPTLYPGWNSFPRSFLGDLLLVEKFCLAKYKFSHGDVIVFRSPSNHKETLVKRLIALPGDWIRVPESREILKIPQGHCWVEGDNSTSSLDSRSFGPIPLALIQGRASHVIWPPQRMGEVERKLPTGRVSSY</sequence>
<dbReference type="GO" id="GO:0042720">
    <property type="term" value="C:mitochondrial inner membrane peptidase complex"/>
    <property type="evidence" value="ECO:0007669"/>
    <property type="project" value="InterPro"/>
</dbReference>
<dbReference type="FunFam" id="2.10.109.10:FF:000005">
    <property type="entry name" value="Mitochondrial inner membrane protease subunit"/>
    <property type="match status" value="1"/>
</dbReference>
<dbReference type="OrthoDB" id="9996127at2759"/>
<dbReference type="PRINTS" id="PR00727">
    <property type="entry name" value="LEADERPTASE"/>
</dbReference>
<evidence type="ECO:0000259" key="13">
    <source>
        <dbReference type="Pfam" id="PF10502"/>
    </source>
</evidence>
<evidence type="ECO:0000256" key="10">
    <source>
        <dbReference type="ARBA" id="ARBA00023136"/>
    </source>
</evidence>
<evidence type="ECO:0000256" key="2">
    <source>
        <dbReference type="ARBA" id="ARBA00007066"/>
    </source>
</evidence>
<evidence type="ECO:0000256" key="9">
    <source>
        <dbReference type="ARBA" id="ARBA00023128"/>
    </source>
</evidence>
<dbReference type="SUPFAM" id="SSF51306">
    <property type="entry name" value="LexA/Signal peptidase"/>
    <property type="match status" value="1"/>
</dbReference>
<comment type="caution">
    <text evidence="14">The sequence shown here is derived from an EMBL/GenBank/DDBJ whole genome shotgun (WGS) entry which is preliminary data.</text>
</comment>
<keyword evidence="4 14" id="KW-0645">Protease</keyword>
<dbReference type="Proteomes" id="UP000283530">
    <property type="component" value="Unassembled WGS sequence"/>
</dbReference>
<feature type="region of interest" description="Disordered" evidence="12">
    <location>
        <begin position="32"/>
        <end position="67"/>
    </location>
</feature>
<feature type="domain" description="Peptidase S26" evidence="13">
    <location>
        <begin position="226"/>
        <end position="266"/>
    </location>
</feature>
<reference evidence="14 15" key="1">
    <citation type="journal article" date="2019" name="Nat. Plants">
        <title>Stout camphor tree genome fills gaps in understanding of flowering plant genome evolution.</title>
        <authorList>
            <person name="Chaw S.M."/>
            <person name="Liu Y.C."/>
            <person name="Wu Y.W."/>
            <person name="Wang H.Y."/>
            <person name="Lin C.I."/>
            <person name="Wu C.S."/>
            <person name="Ke H.M."/>
            <person name="Chang L.Y."/>
            <person name="Hsu C.Y."/>
            <person name="Yang H.T."/>
            <person name="Sudianto E."/>
            <person name="Hsu M.H."/>
            <person name="Wu K.P."/>
            <person name="Wang L.N."/>
            <person name="Leebens-Mack J.H."/>
            <person name="Tsai I.J."/>
        </authorList>
    </citation>
    <scope>NUCLEOTIDE SEQUENCE [LARGE SCALE GENOMIC DNA]</scope>
    <source>
        <strain evidence="15">cv. Chaw 1501</strain>
        <tissue evidence="14">Young leaves</tissue>
    </source>
</reference>
<evidence type="ECO:0000256" key="4">
    <source>
        <dbReference type="ARBA" id="ARBA00022670"/>
    </source>
</evidence>
<dbReference type="STRING" id="337451.A0A3S3QY08"/>
<dbReference type="InterPro" id="IPR000223">
    <property type="entry name" value="Pept_S26A_signal_pept_1"/>
</dbReference>
<evidence type="ECO:0000256" key="6">
    <source>
        <dbReference type="ARBA" id="ARBA00022792"/>
    </source>
</evidence>
<accession>A0A3S3QY08</accession>
<gene>
    <name evidence="14" type="ORF">CKAN_02066100</name>
</gene>
<evidence type="ECO:0000256" key="3">
    <source>
        <dbReference type="ARBA" id="ARBA00013650"/>
    </source>
</evidence>
<dbReference type="InterPro" id="IPR037730">
    <property type="entry name" value="IMP2"/>
</dbReference>
<evidence type="ECO:0000313" key="14">
    <source>
        <dbReference type="EMBL" id="RWR91504.1"/>
    </source>
</evidence>
<dbReference type="GO" id="GO:0006465">
    <property type="term" value="P:signal peptide processing"/>
    <property type="evidence" value="ECO:0007669"/>
    <property type="project" value="InterPro"/>
</dbReference>
<dbReference type="GO" id="GO:0006627">
    <property type="term" value="P:protein processing involved in protein targeting to mitochondrion"/>
    <property type="evidence" value="ECO:0007669"/>
    <property type="project" value="InterPro"/>
</dbReference>
<dbReference type="PANTHER" id="PTHR46041:SF2">
    <property type="entry name" value="MITOCHONDRIAL INNER MEMBRANE PROTEASE SUBUNIT 2"/>
    <property type="match status" value="1"/>
</dbReference>
<evidence type="ECO:0000256" key="8">
    <source>
        <dbReference type="ARBA" id="ARBA00022989"/>
    </source>
</evidence>
<proteinExistence type="inferred from homology"/>
<dbReference type="CDD" id="cd06530">
    <property type="entry name" value="S26_SPase_I"/>
    <property type="match status" value="1"/>
</dbReference>
<evidence type="ECO:0000256" key="11">
    <source>
        <dbReference type="PIRSR" id="PIRSR600223-1"/>
    </source>
</evidence>
<dbReference type="PANTHER" id="PTHR46041">
    <property type="entry name" value="MITOCHONDRIAL INNER MEMBRANE PROTEASE SUBUNIT 2"/>
    <property type="match status" value="1"/>
</dbReference>
<dbReference type="InterPro" id="IPR019533">
    <property type="entry name" value="Peptidase_S26"/>
</dbReference>
<keyword evidence="10" id="KW-0472">Membrane</keyword>
<evidence type="ECO:0000256" key="5">
    <source>
        <dbReference type="ARBA" id="ARBA00022692"/>
    </source>
</evidence>